<evidence type="ECO:0000313" key="1">
    <source>
        <dbReference type="EMBL" id="GBP68610.1"/>
    </source>
</evidence>
<keyword evidence="2" id="KW-1185">Reference proteome</keyword>
<dbReference type="Proteomes" id="UP000299102">
    <property type="component" value="Unassembled WGS sequence"/>
</dbReference>
<dbReference type="EMBL" id="BGZK01001017">
    <property type="protein sequence ID" value="GBP68610.1"/>
    <property type="molecule type" value="Genomic_DNA"/>
</dbReference>
<name>A0A4C1XZF7_EUMVA</name>
<comment type="caution">
    <text evidence="1">The sequence shown here is derived from an EMBL/GenBank/DDBJ whole genome shotgun (WGS) entry which is preliminary data.</text>
</comment>
<protein>
    <submittedName>
        <fullName evidence="1">Uncharacterized protein</fullName>
    </submittedName>
</protein>
<gene>
    <name evidence="1" type="ORF">EVAR_83698_1</name>
</gene>
<reference evidence="1 2" key="1">
    <citation type="journal article" date="2019" name="Commun. Biol.">
        <title>The bagworm genome reveals a unique fibroin gene that provides high tensile strength.</title>
        <authorList>
            <person name="Kono N."/>
            <person name="Nakamura H."/>
            <person name="Ohtoshi R."/>
            <person name="Tomita M."/>
            <person name="Numata K."/>
            <person name="Arakawa K."/>
        </authorList>
    </citation>
    <scope>NUCLEOTIDE SEQUENCE [LARGE SCALE GENOMIC DNA]</scope>
</reference>
<accession>A0A4C1XZF7</accession>
<dbReference type="AlphaFoldDB" id="A0A4C1XZF7"/>
<proteinExistence type="predicted"/>
<evidence type="ECO:0000313" key="2">
    <source>
        <dbReference type="Proteomes" id="UP000299102"/>
    </source>
</evidence>
<organism evidence="1 2">
    <name type="scientific">Eumeta variegata</name>
    <name type="common">Bagworm moth</name>
    <name type="synonym">Eumeta japonica</name>
    <dbReference type="NCBI Taxonomy" id="151549"/>
    <lineage>
        <taxon>Eukaryota</taxon>
        <taxon>Metazoa</taxon>
        <taxon>Ecdysozoa</taxon>
        <taxon>Arthropoda</taxon>
        <taxon>Hexapoda</taxon>
        <taxon>Insecta</taxon>
        <taxon>Pterygota</taxon>
        <taxon>Neoptera</taxon>
        <taxon>Endopterygota</taxon>
        <taxon>Lepidoptera</taxon>
        <taxon>Glossata</taxon>
        <taxon>Ditrysia</taxon>
        <taxon>Tineoidea</taxon>
        <taxon>Psychidae</taxon>
        <taxon>Oiketicinae</taxon>
        <taxon>Eumeta</taxon>
    </lineage>
</organism>
<sequence>MGTNTLSRDTWRCGVKKAVRRTSRIFPVEIDAVTRQPKGNNGSINEQSSGYTTVSMKSRDLGVIDLPKYRVYNRVLLFVADCDVIR</sequence>